<protein>
    <submittedName>
        <fullName evidence="3">Uncharacterized protein</fullName>
    </submittedName>
</protein>
<evidence type="ECO:0000313" key="3">
    <source>
        <dbReference type="EMBL" id="KIC60261.1"/>
    </source>
</evidence>
<sequence>MHALTIALTGIADPAIPTPTMTVNPDAVTPGFVGFVGISVVAVAVIFLLIDMLRRIRRAGYRAEIAEELDAKTAADAEARADAQAAAAVEASDTDDQDIDPASR</sequence>
<comment type="caution">
    <text evidence="3">The sequence shown here is derived from an EMBL/GenBank/DDBJ whole genome shotgun (WGS) entry which is preliminary data.</text>
</comment>
<accession>A0A0B4D1C2</accession>
<keyword evidence="2" id="KW-1133">Transmembrane helix</keyword>
<name>A0A0B4D1C2_9MICO</name>
<evidence type="ECO:0000313" key="4">
    <source>
        <dbReference type="Proteomes" id="UP000031202"/>
    </source>
</evidence>
<evidence type="ECO:0000256" key="1">
    <source>
        <dbReference type="SAM" id="MobiDB-lite"/>
    </source>
</evidence>
<keyword evidence="2" id="KW-0812">Transmembrane</keyword>
<organism evidence="3 4">
    <name type="scientific">Microbacterium hominis</name>
    <dbReference type="NCBI Taxonomy" id="162426"/>
    <lineage>
        <taxon>Bacteria</taxon>
        <taxon>Bacillati</taxon>
        <taxon>Actinomycetota</taxon>
        <taxon>Actinomycetes</taxon>
        <taxon>Micrococcales</taxon>
        <taxon>Microbacteriaceae</taxon>
        <taxon>Microbacterium</taxon>
    </lineage>
</organism>
<dbReference type="RefSeq" id="WP_039412297.1">
    <property type="nucleotide sequence ID" value="NZ_JWSZ01000001.1"/>
</dbReference>
<feature type="region of interest" description="Disordered" evidence="1">
    <location>
        <begin position="84"/>
        <end position="104"/>
    </location>
</feature>
<dbReference type="EMBL" id="JWSZ01000001">
    <property type="protein sequence ID" value="KIC60261.1"/>
    <property type="molecule type" value="Genomic_DNA"/>
</dbReference>
<dbReference type="AlphaFoldDB" id="A0A0B4D1C2"/>
<proteinExistence type="predicted"/>
<gene>
    <name evidence="3" type="ORF">RM52_02430</name>
</gene>
<keyword evidence="2" id="KW-0472">Membrane</keyword>
<dbReference type="Proteomes" id="UP000031202">
    <property type="component" value="Unassembled WGS sequence"/>
</dbReference>
<feature type="compositionally biased region" description="Acidic residues" evidence="1">
    <location>
        <begin position="92"/>
        <end position="104"/>
    </location>
</feature>
<feature type="transmembrane region" description="Helical" evidence="2">
    <location>
        <begin position="27"/>
        <end position="50"/>
    </location>
</feature>
<reference evidence="3 4" key="1">
    <citation type="submission" date="2014-12" db="EMBL/GenBank/DDBJ databases">
        <title>Genome sequencing of Microbacterium hominis TPW29.</title>
        <authorList>
            <person name="Tan P.W."/>
            <person name="Chan K.-G."/>
        </authorList>
    </citation>
    <scope>NUCLEOTIDE SEQUENCE [LARGE SCALE GENOMIC DNA]</scope>
    <source>
        <strain evidence="3 4">TPW29</strain>
    </source>
</reference>
<evidence type="ECO:0000256" key="2">
    <source>
        <dbReference type="SAM" id="Phobius"/>
    </source>
</evidence>